<dbReference type="SMART" id="SM00432">
    <property type="entry name" value="MADS"/>
    <property type="match status" value="1"/>
</dbReference>
<feature type="region of interest" description="Disordered" evidence="6">
    <location>
        <begin position="11"/>
        <end position="172"/>
    </location>
</feature>
<gene>
    <name evidence="8" type="ORF">Malapachy_0430</name>
</gene>
<dbReference type="Gene3D" id="3.40.1810.10">
    <property type="entry name" value="Transcription factor, MADS-box"/>
    <property type="match status" value="1"/>
</dbReference>
<keyword evidence="4" id="KW-0804">Transcription</keyword>
<dbReference type="PANTHER" id="PTHR48019">
    <property type="entry name" value="SERUM RESPONSE FACTOR HOMOLOG"/>
    <property type="match status" value="1"/>
</dbReference>
<feature type="compositionally biased region" description="Polar residues" evidence="6">
    <location>
        <begin position="34"/>
        <end position="47"/>
    </location>
</feature>
<dbReference type="InterPro" id="IPR050142">
    <property type="entry name" value="MADS-box/MEF2_TF"/>
</dbReference>
<evidence type="ECO:0000259" key="7">
    <source>
        <dbReference type="PROSITE" id="PS50066"/>
    </source>
</evidence>
<dbReference type="EMBL" id="LGAV01000008">
    <property type="protein sequence ID" value="KOS12955.1"/>
    <property type="molecule type" value="Genomic_DNA"/>
</dbReference>
<dbReference type="OrthoDB" id="2284405at2759"/>
<dbReference type="RefSeq" id="XP_017990587.1">
    <property type="nucleotide sequence ID" value="XM_018134950.1"/>
</dbReference>
<protein>
    <submittedName>
        <fullName evidence="8">Mads-box transcription factor-like protein</fullName>
    </submittedName>
</protein>
<dbReference type="GeneID" id="28726825"/>
<dbReference type="AlphaFoldDB" id="A0A0M9VND0"/>
<feature type="compositionally biased region" description="Acidic residues" evidence="6">
    <location>
        <begin position="277"/>
        <end position="294"/>
    </location>
</feature>
<dbReference type="PRINTS" id="PR00404">
    <property type="entry name" value="MADSDOMAIN"/>
</dbReference>
<dbReference type="PROSITE" id="PS50066">
    <property type="entry name" value="MADS_BOX_2"/>
    <property type="match status" value="1"/>
</dbReference>
<evidence type="ECO:0000256" key="4">
    <source>
        <dbReference type="ARBA" id="ARBA00023163"/>
    </source>
</evidence>
<proteinExistence type="predicted"/>
<dbReference type="GO" id="GO:0000987">
    <property type="term" value="F:cis-regulatory region sequence-specific DNA binding"/>
    <property type="evidence" value="ECO:0007669"/>
    <property type="project" value="InterPro"/>
</dbReference>
<evidence type="ECO:0000313" key="8">
    <source>
        <dbReference type="EMBL" id="KOS12955.1"/>
    </source>
</evidence>
<keyword evidence="2" id="KW-0805">Transcription regulation</keyword>
<dbReference type="GO" id="GO:0000981">
    <property type="term" value="F:DNA-binding transcription factor activity, RNA polymerase II-specific"/>
    <property type="evidence" value="ECO:0007669"/>
    <property type="project" value="InterPro"/>
</dbReference>
<comment type="caution">
    <text evidence="8">The sequence shown here is derived from an EMBL/GenBank/DDBJ whole genome shotgun (WGS) entry which is preliminary data.</text>
</comment>
<keyword evidence="3" id="KW-0238">DNA-binding</keyword>
<sequence length="464" mass="48744">MQHGGWPFHLASMQGGQGAPMPPGPNGMMGMPTDFSNFSPAGPSSSMAHPLSSPAPANTPMPNRTASNPSMMQRSMNEQRSASTSFSATGHTPSIRHVSQPMTHTPARTPRGNIKVPSDMGGSTPATPVPDSADNSMTGSTPMSVNMGPSSARANAKRRTPAKGEKDSKTGRRKIKIEFIDDDSRRHITFSKRKAGIMKKAYELATLTGTQVLLLVVSQTGLVYTFTTPKLEAVVKEPEGRNLIQECLNAPDPVKPSAGGANMPGPSSMPIMKEDYVDNEEEGDEDEDEDEDAIGMDPSRADAGFTAQAIGATPVGDGPVFPHATAPLFNPGWGAQTPGAVGSSKRVDGVEPSPVAALKRRRTQPNLSVSMPGMWMGPSPELPAQYYHPNAMMPMSSMNDNLMQSMPMLFGQPTITSEQLATSPSSGTGPNTPTIPTNTTPSTAAGTSTSPNAASSSHDTSKTT</sequence>
<reference evidence="8 9" key="1">
    <citation type="submission" date="2015-07" db="EMBL/GenBank/DDBJ databases">
        <title>Draft Genome Sequence of Malassezia furfur CBS1878 and Malassezia pachydermatis CBS1879.</title>
        <authorList>
            <person name="Triana S."/>
            <person name="Ohm R."/>
            <person name="Gonzalez A."/>
            <person name="DeCock H."/>
            <person name="Restrepo S."/>
            <person name="Celis A."/>
        </authorList>
    </citation>
    <scope>NUCLEOTIDE SEQUENCE [LARGE SCALE GENOMIC DNA]</scope>
    <source>
        <strain evidence="8 9">CBS 1879</strain>
    </source>
</reference>
<evidence type="ECO:0000256" key="5">
    <source>
        <dbReference type="ARBA" id="ARBA00023242"/>
    </source>
</evidence>
<dbReference type="GO" id="GO:0005634">
    <property type="term" value="C:nucleus"/>
    <property type="evidence" value="ECO:0007669"/>
    <property type="project" value="UniProtKB-SubCell"/>
</dbReference>
<feature type="compositionally biased region" description="Low complexity" evidence="6">
    <location>
        <begin position="422"/>
        <end position="457"/>
    </location>
</feature>
<dbReference type="Proteomes" id="UP000037751">
    <property type="component" value="Unassembled WGS sequence"/>
</dbReference>
<name>A0A0M9VND0_9BASI</name>
<keyword evidence="5" id="KW-0539">Nucleus</keyword>
<dbReference type="InterPro" id="IPR036879">
    <property type="entry name" value="TF_MADSbox_sf"/>
</dbReference>
<feature type="domain" description="MADS-box" evidence="7">
    <location>
        <begin position="170"/>
        <end position="230"/>
    </location>
</feature>
<dbReference type="Pfam" id="PF00319">
    <property type="entry name" value="SRF-TF"/>
    <property type="match status" value="1"/>
</dbReference>
<evidence type="ECO:0000313" key="9">
    <source>
        <dbReference type="Proteomes" id="UP000037751"/>
    </source>
</evidence>
<dbReference type="STRING" id="77020.A0A0M9VND0"/>
<dbReference type="GO" id="GO:0046983">
    <property type="term" value="F:protein dimerization activity"/>
    <property type="evidence" value="ECO:0007669"/>
    <property type="project" value="InterPro"/>
</dbReference>
<accession>A0A0M9VND0</accession>
<feature type="region of interest" description="Disordered" evidence="6">
    <location>
        <begin position="417"/>
        <end position="464"/>
    </location>
</feature>
<feature type="compositionally biased region" description="Basic and acidic residues" evidence="6">
    <location>
        <begin position="162"/>
        <end position="172"/>
    </location>
</feature>
<dbReference type="InterPro" id="IPR033897">
    <property type="entry name" value="SRF-like_MADS-box"/>
</dbReference>
<comment type="subcellular location">
    <subcellularLocation>
        <location evidence="1">Nucleus</location>
    </subcellularLocation>
</comment>
<evidence type="ECO:0000256" key="1">
    <source>
        <dbReference type="ARBA" id="ARBA00004123"/>
    </source>
</evidence>
<dbReference type="SUPFAM" id="SSF55455">
    <property type="entry name" value="SRF-like"/>
    <property type="match status" value="1"/>
</dbReference>
<evidence type="ECO:0000256" key="2">
    <source>
        <dbReference type="ARBA" id="ARBA00023015"/>
    </source>
</evidence>
<keyword evidence="9" id="KW-1185">Reference proteome</keyword>
<organism evidence="8 9">
    <name type="scientific">Malassezia pachydermatis</name>
    <dbReference type="NCBI Taxonomy" id="77020"/>
    <lineage>
        <taxon>Eukaryota</taxon>
        <taxon>Fungi</taxon>
        <taxon>Dikarya</taxon>
        <taxon>Basidiomycota</taxon>
        <taxon>Ustilaginomycotina</taxon>
        <taxon>Malasseziomycetes</taxon>
        <taxon>Malasseziales</taxon>
        <taxon>Malasseziaceae</taxon>
        <taxon>Malassezia</taxon>
    </lineage>
</organism>
<dbReference type="PROSITE" id="PS00350">
    <property type="entry name" value="MADS_BOX_1"/>
    <property type="match status" value="1"/>
</dbReference>
<feature type="compositionally biased region" description="Polar residues" evidence="6">
    <location>
        <begin position="133"/>
        <end position="153"/>
    </location>
</feature>
<dbReference type="FunFam" id="3.40.1810.10:FF:000002">
    <property type="entry name" value="Serum response factor b"/>
    <property type="match status" value="1"/>
</dbReference>
<feature type="region of interest" description="Disordered" evidence="6">
    <location>
        <begin position="277"/>
        <end position="297"/>
    </location>
</feature>
<dbReference type="InterPro" id="IPR002100">
    <property type="entry name" value="TF_MADSbox"/>
</dbReference>
<dbReference type="CDD" id="cd00266">
    <property type="entry name" value="MADS_SRF_like"/>
    <property type="match status" value="1"/>
</dbReference>
<feature type="compositionally biased region" description="Polar residues" evidence="6">
    <location>
        <begin position="60"/>
        <end position="92"/>
    </location>
</feature>
<evidence type="ECO:0000256" key="6">
    <source>
        <dbReference type="SAM" id="MobiDB-lite"/>
    </source>
</evidence>
<evidence type="ECO:0000256" key="3">
    <source>
        <dbReference type="ARBA" id="ARBA00023125"/>
    </source>
</evidence>
<dbReference type="GO" id="GO:0045944">
    <property type="term" value="P:positive regulation of transcription by RNA polymerase II"/>
    <property type="evidence" value="ECO:0007669"/>
    <property type="project" value="InterPro"/>
</dbReference>
<dbReference type="VEuPathDB" id="FungiDB:Malapachy_0430"/>